<reference evidence="5" key="1">
    <citation type="submission" date="2021-10" db="EMBL/GenBank/DDBJ databases">
        <authorList>
            <person name="Piombo E."/>
        </authorList>
    </citation>
    <scope>NUCLEOTIDE SEQUENCE</scope>
</reference>
<keyword evidence="6" id="KW-1185">Reference proteome</keyword>
<dbReference type="AlphaFoldDB" id="A0A9N9UP30"/>
<dbReference type="InterPro" id="IPR007219">
    <property type="entry name" value="XnlR_reg_dom"/>
</dbReference>
<dbReference type="GO" id="GO:0008270">
    <property type="term" value="F:zinc ion binding"/>
    <property type="evidence" value="ECO:0007669"/>
    <property type="project" value="InterPro"/>
</dbReference>
<dbReference type="InterPro" id="IPR050613">
    <property type="entry name" value="Sec_Metabolite_Reg"/>
</dbReference>
<dbReference type="InterPro" id="IPR001138">
    <property type="entry name" value="Zn2Cys6_DnaBD"/>
</dbReference>
<dbReference type="CDD" id="cd00067">
    <property type="entry name" value="GAL4"/>
    <property type="match status" value="1"/>
</dbReference>
<feature type="domain" description="Zn(2)-C6 fungal-type" evidence="4">
    <location>
        <begin position="19"/>
        <end position="50"/>
    </location>
</feature>
<dbReference type="GO" id="GO:0003677">
    <property type="term" value="F:DNA binding"/>
    <property type="evidence" value="ECO:0007669"/>
    <property type="project" value="InterPro"/>
</dbReference>
<dbReference type="PROSITE" id="PS50048">
    <property type="entry name" value="ZN2_CY6_FUNGAL_2"/>
    <property type="match status" value="1"/>
</dbReference>
<evidence type="ECO:0000256" key="3">
    <source>
        <dbReference type="ARBA" id="ARBA00023242"/>
    </source>
</evidence>
<dbReference type="PANTHER" id="PTHR31001:SF84">
    <property type="entry name" value="FUNGAL SPECIFIC TRANSCRIPTION FACTOR"/>
    <property type="match status" value="1"/>
</dbReference>
<dbReference type="SMART" id="SM00906">
    <property type="entry name" value="Fungal_trans"/>
    <property type="match status" value="1"/>
</dbReference>
<dbReference type="GO" id="GO:0000981">
    <property type="term" value="F:DNA-binding transcription factor activity, RNA polymerase II-specific"/>
    <property type="evidence" value="ECO:0007669"/>
    <property type="project" value="InterPro"/>
</dbReference>
<comment type="subcellular location">
    <subcellularLocation>
        <location evidence="1">Nucleus</location>
    </subcellularLocation>
</comment>
<dbReference type="PANTHER" id="PTHR31001">
    <property type="entry name" value="UNCHARACTERIZED TRANSCRIPTIONAL REGULATORY PROTEIN"/>
    <property type="match status" value="1"/>
</dbReference>
<dbReference type="SUPFAM" id="SSF57701">
    <property type="entry name" value="Zn2/Cys6 DNA-binding domain"/>
    <property type="match status" value="1"/>
</dbReference>
<keyword evidence="2" id="KW-0479">Metal-binding</keyword>
<dbReference type="GO" id="GO:0005634">
    <property type="term" value="C:nucleus"/>
    <property type="evidence" value="ECO:0007669"/>
    <property type="project" value="UniProtKB-SubCell"/>
</dbReference>
<dbReference type="GO" id="GO:0006351">
    <property type="term" value="P:DNA-templated transcription"/>
    <property type="evidence" value="ECO:0007669"/>
    <property type="project" value="InterPro"/>
</dbReference>
<dbReference type="SMART" id="SM00066">
    <property type="entry name" value="GAL4"/>
    <property type="match status" value="1"/>
</dbReference>
<comment type="caution">
    <text evidence="5">The sequence shown here is derived from an EMBL/GenBank/DDBJ whole genome shotgun (WGS) entry which is preliminary data.</text>
</comment>
<accession>A0A9N9UP30</accession>
<keyword evidence="3" id="KW-0539">Nucleus</keyword>
<evidence type="ECO:0000256" key="1">
    <source>
        <dbReference type="ARBA" id="ARBA00004123"/>
    </source>
</evidence>
<name>A0A9N9UP30_9HYPO</name>
<dbReference type="Proteomes" id="UP000754883">
    <property type="component" value="Unassembled WGS sequence"/>
</dbReference>
<sequence length="650" mass="73099">MDSRSPIRRRPLRGRTATACSECQRRKKKCNRQWPCDHCQNRKISHLCEFGPHKGARQPVESEASSMNDSQQTIEPLVSDTQSPLSLEDCCSAVNELSYVDSDVFRVLQASATIQPTTKPTKALSIPNHVLQALRTVPPRPYTDSLVKNFFNLVNYHYCILHQPHFMTQYTKWWSTRPELRGSPSCSDISFTCLVLRICSNSTQFLTPSDIHRFESELGESVSVLGANYNTTAQTLSDYLPSGSGGLSNAQQLFLAATWSKSEGDFVSSWHQLAAAVRHAQEIGSSRLIHKHSSQESSITTFWTGIHNDSSSDEMTEIERELRRRLWCALWTWDRFMVGIFNRAAIIQSNEPIPLPNPKLDQTLDDPEIPSIVLTKVLENQLTSQLYDDSQKDADLDAKLALVENFIDRLPCVFRLKGADERWDTKHPRLVVQRLQLHTACYMAQMILLRPTVLDIERCDPDRLSYIIDLSLKCMDVSRKLFDACVPQHAKYFMVTFAPFDNASFLSSIIIKAGRKRQVPRRIEVIAAIGQAIYMCNKLREFTKLGATTWTILKALASKLKLDASEKTDLQQIGQMGNASSSTGSSFPELGIAHEEPLVHQPGSMSDLVDIPQSDWGVWGPLEPPAQVDLGILDGMWDWNGLGLGDMGSN</sequence>
<protein>
    <recommendedName>
        <fullName evidence="4">Zn(2)-C6 fungal-type domain-containing protein</fullName>
    </recommendedName>
</protein>
<dbReference type="CDD" id="cd12148">
    <property type="entry name" value="fungal_TF_MHR"/>
    <property type="match status" value="1"/>
</dbReference>
<evidence type="ECO:0000259" key="4">
    <source>
        <dbReference type="PROSITE" id="PS50048"/>
    </source>
</evidence>
<dbReference type="Pfam" id="PF04082">
    <property type="entry name" value="Fungal_trans"/>
    <property type="match status" value="1"/>
</dbReference>
<dbReference type="Gene3D" id="4.10.240.10">
    <property type="entry name" value="Zn(2)-C6 fungal-type DNA-binding domain"/>
    <property type="match status" value="1"/>
</dbReference>
<evidence type="ECO:0000256" key="2">
    <source>
        <dbReference type="ARBA" id="ARBA00022723"/>
    </source>
</evidence>
<proteinExistence type="predicted"/>
<evidence type="ECO:0000313" key="5">
    <source>
        <dbReference type="EMBL" id="CAG9993116.1"/>
    </source>
</evidence>
<gene>
    <name evidence="5" type="ORF">CBYS24578_00016926</name>
</gene>
<evidence type="ECO:0000313" key="6">
    <source>
        <dbReference type="Proteomes" id="UP000754883"/>
    </source>
</evidence>
<dbReference type="EMBL" id="CABFNO020001517">
    <property type="protein sequence ID" value="CAG9993116.1"/>
    <property type="molecule type" value="Genomic_DNA"/>
</dbReference>
<dbReference type="OrthoDB" id="5344325at2759"/>
<dbReference type="InterPro" id="IPR036864">
    <property type="entry name" value="Zn2-C6_fun-type_DNA-bd_sf"/>
</dbReference>
<organism evidence="5 6">
    <name type="scientific">Clonostachys byssicola</name>
    <dbReference type="NCBI Taxonomy" id="160290"/>
    <lineage>
        <taxon>Eukaryota</taxon>
        <taxon>Fungi</taxon>
        <taxon>Dikarya</taxon>
        <taxon>Ascomycota</taxon>
        <taxon>Pezizomycotina</taxon>
        <taxon>Sordariomycetes</taxon>
        <taxon>Hypocreomycetidae</taxon>
        <taxon>Hypocreales</taxon>
        <taxon>Bionectriaceae</taxon>
        <taxon>Clonostachys</taxon>
    </lineage>
</organism>